<evidence type="ECO:0000259" key="9">
    <source>
        <dbReference type="Pfam" id="PF16415"/>
    </source>
</evidence>
<evidence type="ECO:0000256" key="5">
    <source>
        <dbReference type="ARBA" id="ARBA00023242"/>
    </source>
</evidence>
<keyword evidence="5" id="KW-0539">Nucleus</keyword>
<feature type="region of interest" description="Disordered" evidence="6">
    <location>
        <begin position="2390"/>
        <end position="2413"/>
    </location>
</feature>
<dbReference type="Pfam" id="PF16415">
    <property type="entry name" value="CNOT1_CAF1_bind"/>
    <property type="match status" value="1"/>
</dbReference>
<protein>
    <recommendedName>
        <fullName evidence="13">CCR4-Not complex component Not1 C-terminal domain-containing protein</fullName>
    </recommendedName>
</protein>
<feature type="region of interest" description="Disordered" evidence="6">
    <location>
        <begin position="1507"/>
        <end position="1666"/>
    </location>
</feature>
<feature type="compositionally biased region" description="Low complexity" evidence="6">
    <location>
        <begin position="1545"/>
        <end position="1595"/>
    </location>
</feature>
<feature type="domain" description="CCR4-Not complex component Not1 C-terminal" evidence="7">
    <location>
        <begin position="3417"/>
        <end position="3530"/>
    </location>
</feature>
<feature type="compositionally biased region" description="Low complexity" evidence="6">
    <location>
        <begin position="1685"/>
        <end position="1702"/>
    </location>
</feature>
<feature type="compositionally biased region" description="Low complexity" evidence="6">
    <location>
        <begin position="1621"/>
        <end position="1666"/>
    </location>
</feature>
<keyword evidence="2" id="KW-0678">Repressor</keyword>
<feature type="domain" description="CCR4-NOT transcription complex subunit 1 CAF1-binding" evidence="9">
    <location>
        <begin position="1816"/>
        <end position="1996"/>
    </location>
</feature>
<gene>
    <name evidence="11" type="ORF">H696_02574</name>
</gene>
<feature type="domain" description="CCR4-NOT transcription complex subunit 1" evidence="8">
    <location>
        <begin position="2158"/>
        <end position="2302"/>
    </location>
</feature>
<dbReference type="GO" id="GO:0030015">
    <property type="term" value="C:CCR4-NOT core complex"/>
    <property type="evidence" value="ECO:0007669"/>
    <property type="project" value="InterPro"/>
</dbReference>
<reference evidence="11" key="1">
    <citation type="submission" date="2013-04" db="EMBL/GenBank/DDBJ databases">
        <title>The Genome Sequence of Fonticula alba ATCC 38817.</title>
        <authorList>
            <consortium name="The Broad Institute Genomics Platform"/>
            <person name="Russ C."/>
            <person name="Cuomo C."/>
            <person name="Burger G."/>
            <person name="Gray M.W."/>
            <person name="Holland P.W.H."/>
            <person name="King N."/>
            <person name="Lang F.B.F."/>
            <person name="Roger A.J."/>
            <person name="Ruiz-Trillo I."/>
            <person name="Brown M."/>
            <person name="Walker B."/>
            <person name="Young S."/>
            <person name="Zeng Q."/>
            <person name="Gargeya S."/>
            <person name="Fitzgerald M."/>
            <person name="Haas B."/>
            <person name="Abouelleil A."/>
            <person name="Allen A.W."/>
            <person name="Alvarado L."/>
            <person name="Arachchi H.M."/>
            <person name="Berlin A.M."/>
            <person name="Chapman S.B."/>
            <person name="Gainer-Dewar J."/>
            <person name="Goldberg J."/>
            <person name="Griggs A."/>
            <person name="Gujja S."/>
            <person name="Hansen M."/>
            <person name="Howarth C."/>
            <person name="Imamovic A."/>
            <person name="Ireland A."/>
            <person name="Larimer J."/>
            <person name="McCowan C."/>
            <person name="Murphy C."/>
            <person name="Pearson M."/>
            <person name="Poon T.W."/>
            <person name="Priest M."/>
            <person name="Roberts A."/>
            <person name="Saif S."/>
            <person name="Shea T."/>
            <person name="Sisk P."/>
            <person name="Sykes S."/>
            <person name="Wortman J."/>
            <person name="Nusbaum C."/>
            <person name="Birren B."/>
        </authorList>
    </citation>
    <scope>NUCLEOTIDE SEQUENCE [LARGE SCALE GENOMIC DNA]</scope>
    <source>
        <strain evidence="11">ATCC 38817</strain>
    </source>
</reference>
<dbReference type="eggNOG" id="KOG1831">
    <property type="taxonomic scope" value="Eukaryota"/>
</dbReference>
<feature type="compositionally biased region" description="Low complexity" evidence="6">
    <location>
        <begin position="330"/>
        <end position="364"/>
    </location>
</feature>
<dbReference type="GO" id="GO:0000932">
    <property type="term" value="C:P-body"/>
    <property type="evidence" value="ECO:0007669"/>
    <property type="project" value="TreeGrafter"/>
</dbReference>
<evidence type="ECO:0000259" key="10">
    <source>
        <dbReference type="Pfam" id="PF16417"/>
    </source>
</evidence>
<evidence type="ECO:0000259" key="7">
    <source>
        <dbReference type="Pfam" id="PF04054"/>
    </source>
</evidence>
<sequence length="3536" mass="371411">MSLHPGRAYASSAPAADPFPLGSSSRAAPPPPPPPGGGGATIADYIASISANKSIVPPPGTFYSSDSFFRPVAFSPPSSFIHRQISWCVQHLFSASDFELRKPAPSASPSRSPAPATSQSEAFLLAPTSVVKAPLERLISLGGTAAFEFYLGALFDAIDFGSLDLLFSSGFSPSSKDIPSSLQQALASNPSLYRQLALCWLLGQELSILLSQSFRSGIVLRLLESRLLPRFHHPAGSTSSSATSTVSTDGVPSKTGSSSPPSSVTTAAPCLPATSLPRLSPVFALVRHAFLLFRGDALSCLLLGTVLAGSPSFLRSAAFSANQALPPSQPGAHPSAAGSAPGATASGVAPSSAANATTASGSPGLRQIDSGRVLSNLGHELVRVYLAHGIGLVISHFDPSDRSASLPSEQDDPAATSIALSPDLGRFFHTPVSSVTPGAVHEILQFLHAQAHLSFRVHGLILTETQILFAHLRHHLLPDCSPFLYPLIYAIDGLLSISLLRSPASAPLPQDLPQFSNEVISPMYSHPSKLDPAPAPAPAPGADRTAVSSFFGGGASPGSASLALYMSEFGTSCVATLATAYALLQSYVIICANMDPASPPDAAELPALLSRYITDAHISDAITMMVHTVQTARTGSFHIQATSWPALIQPDAAAAAAATTMAAPSQPAAAASAAATSAPAAPGAGGSKPETDSSPVVLATAAAVAAATGQAVPTPIVARSIDSEVPGGLLRAMSADRPGASGRCWNIGNFLRAALQLIPTLSPEVILRSLDRPDLFPPEYTPSILTADLLFEATVALGFPQYSLIRFVLMPRANLRFTPAAATTAAAPATASNAAAAAAAAAGPPGSGSGSGSGSDEAPATAAAAVPWVNPLPQLQLLSTLIGFGSHVFLDPAHGLHSVFLDASGKSIMPPSVVDSLKTVTASASVSVGKVASPELARAFQAAYSYREILHLFLALDQLKDKTVSSLCRSMLGEAFNATSSLLLLSIASLNFKEMFLANKIVPDLFSQMVNALLFMAINLPHDSLPYFPGVGPFASYLLRAIWHLNPEAMVSLLVLLHRQSPEYVEILMTLFFGHILQGDPAQILRPAVASPTDRPQEGPDAGAGPAAPGTDGSAPSAGASAGGSSTPAGGPGAAAMAGDGGPDTRAHELPPFVRLRSIHTVTLGFILDLAIAASSNNWALPEGDGSLSSWLSVQVGHYGEIFLTAIFEYIQARWSLVELKSPTLSVVLLSQLFFVLLSSTDAFREVLAGGGPAAGAASASGSPTVAPHSLNPPLPESVSLPVQLQNQVIDLHKRCCQIYPQLAHPTPSGAIVAKFPAAGAANLHLQPIQPHFFSRFAPANDLVRQAIDRLRQFYNGKVTLLVLIDELRQLRDSQQPDKVKYAETIVQCAIDDTEHIAICPNNELILFGRLFGQLILHQLVPKESFAMSMTYVKASFSFKPLQRRFRFGLLALLEFMPILEHYPEYCRELYQFESLRQECPRKLSALLHRVISRHFEGDVLAGVGALPPGAGGAGGDASDERSDGEPESPDSDVPDSDDERQRVALQRQQLQQHTTHHQMLQAQQQQQQQQQHHQQLLQQQQAAAAAAAAAAGHPHMQHFHHHQQQQPPAAGAPLTHMHLHMQQAAQQQQQQQQQQAAQHMHTHHQAQAQRHLIHQQQHAAQYQQQAQYHEHQLQLQAQQQQQQHAQAQQQLHHLQAQQAQASGSGAKDAEVKSPSGSSSASSSSSSAPAAAEHGATASAGLDAGAGPGGMPYHVPPEPVRERIDFILNNITASNTASSAHDTLDLLHRGLQAAALAGGDFPDKHAGADLLAARPDTYYLWFCNHLMETRIIKEPNFHPVFLALIEAMGVEAIDQTLLLVTYSTIRALLADGDSSSTTSSSVRTGLSKLGSWLGRITIGRNRPILHKHLVIKDVLLDAIRDKRLHLAMPFVCKTLAFSKDSLAFRPSSPWTMAILRLLGEILLEKDLRMNISFEIEVLFKELDQRSITPSNILSSQDFLSGGLGSRTGGRHAPRRALGQSRDLNEASVIVADAATAAAVDAAALVAAALSTPGRGATAPPSSEEAGPAGASASGAGQHPSHPGGQQSLQHQGAAAGHHGPGGQHPSTDGGLADPAAGLLEGGGADDSAAGRRALSDGSAVDPGIEITQAQELMQTREHFRAIVSEAIDDAAADFIEKNMRQLSNVACISAEMLVSKDFAAETDDRSIHSSALAMGRALAASLIVASKETLRRLITTHLNTKIAAYQGEAHAGAAHLTPKQIRLLTQYATSDTTVEQVAYYITQFSSNQVDRVLLELLQRRRQCSLNAAGSPPDGKVPFDLDALKAANHYSDHIPRSLLPGSVELSAAGPYLKVYSDFSEMPLQLHEHGARLAPAVGPASDVPPVAEAVAPAADASGAHPPQAPGAGAAGPYKQLPASGPATAGVVAPPAADPRAGGPAITPEILITNVFQQFIADVGTISGPVFPLKHIKEDPTHPLVALVNNMIARCGAFEWQLARLALDALFTLSSDIHLPGSGSTPGEELAESTGGSSPALAMAAFCALFLLRFCHQGTNQAYWLQKYIQELIFSGRANVLALTVLIRAEVLSLTFVLESLTHVAHGQAAATAAGANAGSAPEPSMANLFLGTLIGVYIRGFGDADALLDRETLGELDMLSKSVARSHFGPISESLIRQLHAALQFSASPAAASAMARGLHTAFFTMVPIFSLFVLTSNSHSATLISLPPAVAAGPGEEAAALATATDRLASVAQEVRHLITAWRLIFLSPSYGESSHLAFARSINTTRSLSTADATLCFVMFFLDLCIGEFLVTQQLSPALYSGTGLAGAPGPRHPAFTLVDMFTRLVALRVRLMATDAERVLFVRRVLAAIVLHMSAVQQQLFLALPQAVYLHVFSNLYYELLSSDAILLLSRATGDQPAGAPTAGATLAPRSSAAPPTAAGPASASRPSSDPAAALPTIASIAAAALEYSESHPTASYSSAGGPAAAAAADAAPVAPATETDSLAGGDLGHLAPATSELMSQLLLAFASALDALRPSQFPLFAFQWVDLMAHRLFMPKLLLLGAPSIVPASSSKPAMLVPSQQPRRGWPAFKKLLVAHLEFLGHRMRASRPLPPSLKNLYRATLRILLVLLRDLPEFLCDYHVSLVAVVPHGCVQLRNLILSSFPRHMRLPDPFTSEVQVDSLPDVHIPPRVPASFVRIFEKSPAGVALLDIVNAYLRTRDATGDPLRQLARLVHTADSEQQPQQLTDGTTLPPKYNDPLINALVLYIGIHSTAYHMAQLMPSAAAAAAAALSSSSASAAGAGSLMALLSSAPISPSGSPLLGSAPASASLSAAAAAASTSALVGTSPNLGPLSGSSSAAGATVTSIAPRSHGAAGSGAGDHTSATVAESGSEAPGATAAAAAAAAAAASSLMMMGPLPSAADSPAMDIFTRLMADLDPEGRFHFVNAIANQLRYPNRHTQYFSGVLLYLFLKSNELIQEQITRVLLERLIVNRPHPWGLLITFIDLIKNSRYDFWNKPFTTCAPEIQRLFETVARSCLT</sequence>
<evidence type="ECO:0000259" key="8">
    <source>
        <dbReference type="Pfam" id="PF12842"/>
    </source>
</evidence>
<feature type="region of interest" description="Disordered" evidence="6">
    <location>
        <begin position="2915"/>
        <end position="2948"/>
    </location>
</feature>
<dbReference type="InterPro" id="IPR007196">
    <property type="entry name" value="CCR4-Not_Not1_C"/>
</dbReference>
<dbReference type="STRING" id="691883.A0A058Z7G8"/>
<dbReference type="Pfam" id="PF04054">
    <property type="entry name" value="Not1"/>
    <property type="match status" value="2"/>
</dbReference>
<dbReference type="InterPro" id="IPR038535">
    <property type="entry name" value="CNOT1_TTP_bind_sf"/>
</dbReference>
<feature type="compositionally biased region" description="Low complexity" evidence="6">
    <location>
        <begin position="2083"/>
        <end position="2097"/>
    </location>
</feature>
<dbReference type="PANTHER" id="PTHR13162">
    <property type="entry name" value="CCR4-NOT TRANSCRIPTION COMPLEX"/>
    <property type="match status" value="1"/>
</dbReference>
<proteinExistence type="predicted"/>
<evidence type="ECO:0000313" key="12">
    <source>
        <dbReference type="Proteomes" id="UP000030693"/>
    </source>
</evidence>
<evidence type="ECO:0000256" key="1">
    <source>
        <dbReference type="ARBA" id="ARBA00004123"/>
    </source>
</evidence>
<feature type="region of interest" description="Disordered" evidence="6">
    <location>
        <begin position="3366"/>
        <end position="3388"/>
    </location>
</feature>
<evidence type="ECO:0000313" key="11">
    <source>
        <dbReference type="EMBL" id="KCV70244.1"/>
    </source>
</evidence>
<dbReference type="InterPro" id="IPR032191">
    <property type="entry name" value="CNOT1_CAF1_bind"/>
</dbReference>
<evidence type="ECO:0000256" key="6">
    <source>
        <dbReference type="SAM" id="MobiDB-lite"/>
    </source>
</evidence>
<dbReference type="GeneID" id="20527299"/>
<dbReference type="Gene3D" id="1.25.40.790">
    <property type="match status" value="1"/>
</dbReference>
<keyword evidence="3" id="KW-0805">Transcription regulation</keyword>
<feature type="compositionally biased region" description="Low complexity" evidence="6">
    <location>
        <begin position="2108"/>
        <end position="2118"/>
    </location>
</feature>
<evidence type="ECO:0000256" key="4">
    <source>
        <dbReference type="ARBA" id="ARBA00023163"/>
    </source>
</evidence>
<evidence type="ECO:0000256" key="2">
    <source>
        <dbReference type="ARBA" id="ARBA00022491"/>
    </source>
</evidence>
<feature type="region of interest" description="Disordered" evidence="6">
    <location>
        <begin position="1685"/>
        <end position="1757"/>
    </location>
</feature>
<feature type="compositionally biased region" description="Low complexity" evidence="6">
    <location>
        <begin position="1714"/>
        <end position="1741"/>
    </location>
</feature>
<keyword evidence="12" id="KW-1185">Reference proteome</keyword>
<dbReference type="EMBL" id="KB932204">
    <property type="protein sequence ID" value="KCV70244.1"/>
    <property type="molecule type" value="Genomic_DNA"/>
</dbReference>
<dbReference type="Pfam" id="PF16417">
    <property type="entry name" value="CNOT1_TTP_bind"/>
    <property type="match status" value="1"/>
</dbReference>
<evidence type="ECO:0000256" key="3">
    <source>
        <dbReference type="ARBA" id="ARBA00023015"/>
    </source>
</evidence>
<dbReference type="OrthoDB" id="1933107at2759"/>
<feature type="compositionally biased region" description="Low complexity" evidence="6">
    <location>
        <begin position="2058"/>
        <end position="2076"/>
    </location>
</feature>
<feature type="region of interest" description="Disordered" evidence="6">
    <location>
        <begin position="234"/>
        <end position="266"/>
    </location>
</feature>
<dbReference type="InterPro" id="IPR024557">
    <property type="entry name" value="CNOT1_dom_4"/>
</dbReference>
<feature type="compositionally biased region" description="Low complexity" evidence="6">
    <location>
        <begin position="237"/>
        <end position="266"/>
    </location>
</feature>
<feature type="compositionally biased region" description="Acidic residues" evidence="6">
    <location>
        <begin position="1526"/>
        <end position="1539"/>
    </location>
</feature>
<evidence type="ECO:0008006" key="13">
    <source>
        <dbReference type="Google" id="ProtNLM"/>
    </source>
</evidence>
<dbReference type="InterPro" id="IPR032193">
    <property type="entry name" value="CNOT1_TTP_bind"/>
</dbReference>
<comment type="subcellular location">
    <subcellularLocation>
        <location evidence="1">Nucleus</location>
    </subcellularLocation>
</comment>
<dbReference type="Gene3D" id="1.25.40.800">
    <property type="match status" value="2"/>
</dbReference>
<feature type="region of interest" description="Disordered" evidence="6">
    <location>
        <begin position="1"/>
        <end position="42"/>
    </location>
</feature>
<dbReference type="Proteomes" id="UP000030693">
    <property type="component" value="Unassembled WGS sequence"/>
</dbReference>
<dbReference type="GO" id="GO:0017148">
    <property type="term" value="P:negative regulation of translation"/>
    <property type="evidence" value="ECO:0007669"/>
    <property type="project" value="InterPro"/>
</dbReference>
<organism evidence="11">
    <name type="scientific">Fonticula alba</name>
    <name type="common">Slime mold</name>
    <dbReference type="NCBI Taxonomy" id="691883"/>
    <lineage>
        <taxon>Eukaryota</taxon>
        <taxon>Rotosphaerida</taxon>
        <taxon>Fonticulaceae</taxon>
        <taxon>Fonticula</taxon>
    </lineage>
</organism>
<dbReference type="PANTHER" id="PTHR13162:SF8">
    <property type="entry name" value="CCR4-NOT TRANSCRIPTION COMPLEX SUBUNIT 1"/>
    <property type="match status" value="1"/>
</dbReference>
<dbReference type="GO" id="GO:0005634">
    <property type="term" value="C:nucleus"/>
    <property type="evidence" value="ECO:0007669"/>
    <property type="project" value="UniProtKB-SubCell"/>
</dbReference>
<name>A0A058Z7G8_FONAL</name>
<feature type="region of interest" description="Disordered" evidence="6">
    <location>
        <begin position="324"/>
        <end position="365"/>
    </location>
</feature>
<dbReference type="InterPro" id="IPR040398">
    <property type="entry name" value="Not1"/>
</dbReference>
<accession>A0A058Z7G8</accession>
<feature type="domain" description="CCR4-NOT transcription complex subunit 1 TTP binding" evidence="10">
    <location>
        <begin position="1346"/>
        <end position="1494"/>
    </location>
</feature>
<dbReference type="GO" id="GO:0060090">
    <property type="term" value="F:molecular adaptor activity"/>
    <property type="evidence" value="ECO:0007669"/>
    <property type="project" value="TreeGrafter"/>
</dbReference>
<keyword evidence="4" id="KW-0804">Transcription</keyword>
<dbReference type="Gene3D" id="1.25.40.840">
    <property type="entry name" value="CCR4-NOT transcription complex subunit 1 TTP binding domain"/>
    <property type="match status" value="1"/>
</dbReference>
<dbReference type="Gene3D" id="1.25.40.180">
    <property type="match status" value="1"/>
</dbReference>
<feature type="region of interest" description="Disordered" evidence="6">
    <location>
        <begin position="2052"/>
        <end position="2141"/>
    </location>
</feature>
<feature type="compositionally biased region" description="Low complexity" evidence="6">
    <location>
        <begin position="1099"/>
        <end position="1138"/>
    </location>
</feature>
<dbReference type="Pfam" id="PF12842">
    <property type="entry name" value="DUF3819"/>
    <property type="match status" value="1"/>
</dbReference>
<dbReference type="GO" id="GO:0000288">
    <property type="term" value="P:nuclear-transcribed mRNA catabolic process, deadenylation-dependent decay"/>
    <property type="evidence" value="ECO:0007669"/>
    <property type="project" value="TreeGrafter"/>
</dbReference>
<feature type="domain" description="CCR4-Not complex component Not1 C-terminal" evidence="7">
    <location>
        <begin position="3011"/>
        <end position="3276"/>
    </location>
</feature>
<feature type="compositionally biased region" description="Low complexity" evidence="6">
    <location>
        <begin position="1605"/>
        <end position="1614"/>
    </location>
</feature>
<feature type="region of interest" description="Disordered" evidence="6">
    <location>
        <begin position="1089"/>
        <end position="1144"/>
    </location>
</feature>
<feature type="compositionally biased region" description="Low complexity" evidence="6">
    <location>
        <begin position="2125"/>
        <end position="2136"/>
    </location>
</feature>
<dbReference type="RefSeq" id="XP_009494760.1">
    <property type="nucleotide sequence ID" value="XM_009496485.1"/>
</dbReference>